<gene>
    <name evidence="8" type="ORF">GAK33_06651</name>
</gene>
<dbReference type="Gene3D" id="1.20.140.10">
    <property type="entry name" value="Butyryl-CoA Dehydrogenase, subunit A, domain 3"/>
    <property type="match status" value="1"/>
</dbReference>
<dbReference type="InterPro" id="IPR013786">
    <property type="entry name" value="AcylCoA_DH/ox_N"/>
</dbReference>
<dbReference type="GO" id="GO:0050660">
    <property type="term" value="F:flavin adenine dinucleotide binding"/>
    <property type="evidence" value="ECO:0007669"/>
    <property type="project" value="InterPro"/>
</dbReference>
<evidence type="ECO:0000256" key="4">
    <source>
        <dbReference type="ARBA" id="ARBA00022827"/>
    </source>
</evidence>
<dbReference type="GO" id="GO:0003995">
    <property type="term" value="F:acyl-CoA dehydrogenase activity"/>
    <property type="evidence" value="ECO:0007669"/>
    <property type="project" value="TreeGrafter"/>
</dbReference>
<evidence type="ECO:0000259" key="7">
    <source>
        <dbReference type="Pfam" id="PF02771"/>
    </source>
</evidence>
<evidence type="ECO:0000313" key="9">
    <source>
        <dbReference type="Proteomes" id="UP000467522"/>
    </source>
</evidence>
<accession>A0A833U4N2</accession>
<keyword evidence="5" id="KW-0560">Oxidoreductase</keyword>
<protein>
    <submittedName>
        <fullName evidence="8">Acyl-CoA dehydrogenase, short-chain specific</fullName>
    </submittedName>
</protein>
<evidence type="ECO:0000256" key="3">
    <source>
        <dbReference type="ARBA" id="ARBA00022630"/>
    </source>
</evidence>
<evidence type="ECO:0000259" key="6">
    <source>
        <dbReference type="Pfam" id="PF00441"/>
    </source>
</evidence>
<reference evidence="9" key="1">
    <citation type="journal article" date="2020" name="MBio">
        <title>Horizontal gene transfer to a defensive symbiont with a reduced genome amongst a multipartite beetle microbiome.</title>
        <authorList>
            <person name="Waterworth S.C."/>
            <person name="Florez L.V."/>
            <person name="Rees E.R."/>
            <person name="Hertweck C."/>
            <person name="Kaltenpoth M."/>
            <person name="Kwan J.C."/>
        </authorList>
    </citation>
    <scope>NUCLEOTIDE SEQUENCE [LARGE SCALE GENOMIC DNA]</scope>
</reference>
<comment type="similarity">
    <text evidence="2">Belongs to the acyl-CoA dehydrogenase family.</text>
</comment>
<dbReference type="SUPFAM" id="SSF47203">
    <property type="entry name" value="Acyl-CoA dehydrogenase C-terminal domain-like"/>
    <property type="match status" value="1"/>
</dbReference>
<dbReference type="PANTHER" id="PTHR43884:SF20">
    <property type="entry name" value="ACYL-COA DEHYDROGENASE FADE28"/>
    <property type="match status" value="1"/>
</dbReference>
<proteinExistence type="inferred from homology"/>
<dbReference type="SUPFAM" id="SSF56645">
    <property type="entry name" value="Acyl-CoA dehydrogenase NM domain-like"/>
    <property type="match status" value="1"/>
</dbReference>
<dbReference type="InterPro" id="IPR036250">
    <property type="entry name" value="AcylCo_DH-like_C"/>
</dbReference>
<feature type="domain" description="Acyl-CoA dehydrogenase/oxidase C-terminal" evidence="6">
    <location>
        <begin position="181"/>
        <end position="313"/>
    </location>
</feature>
<feature type="domain" description="Acyl-CoA dehydrogenase/oxidase N-terminal" evidence="7">
    <location>
        <begin position="1"/>
        <end position="78"/>
    </location>
</feature>
<dbReference type="Pfam" id="PF02771">
    <property type="entry name" value="Acyl-CoA_dh_N"/>
    <property type="match status" value="1"/>
</dbReference>
<dbReference type="InterPro" id="IPR009075">
    <property type="entry name" value="AcylCo_DH/oxidase_C"/>
</dbReference>
<evidence type="ECO:0000256" key="2">
    <source>
        <dbReference type="ARBA" id="ARBA00009347"/>
    </source>
</evidence>
<dbReference type="PANTHER" id="PTHR43884">
    <property type="entry name" value="ACYL-COA DEHYDROGENASE"/>
    <property type="match status" value="1"/>
</dbReference>
<name>A0A833U4N2_BURL3</name>
<evidence type="ECO:0000256" key="5">
    <source>
        <dbReference type="ARBA" id="ARBA00023002"/>
    </source>
</evidence>
<keyword evidence="3" id="KW-0285">Flavoprotein</keyword>
<sequence>MFVEAIEAILADCCTPSIVRNIEAGASPAALWRAIAESGFLEMLTPEAAGGAGLSLAAVFPVIECLGRHAVPVPVAQSILARALLTEHDVPVPDGMITFSSACKADRDGVTYCPIVPYGTIADVVLADHDGDLVVLQCARAERIPTGVHGSQCATVRWAEPLAPVARVPCAARALHACAAIVSAALLAGAMSRAFALTLQYANDRAQFGKPIGKFQAIQQQLSVMAEQVAAATIAAELGFSGERGLPDALRAAIAKARTSEAVVPVAATAHALHGAIGVTEEYDLQLLTRRMHEWRTAHGSEHYWNAIVGDALLESGLPVGDFVLQSA</sequence>
<dbReference type="InterPro" id="IPR037069">
    <property type="entry name" value="AcylCoA_DH/ox_N_sf"/>
</dbReference>
<evidence type="ECO:0000256" key="1">
    <source>
        <dbReference type="ARBA" id="ARBA00001974"/>
    </source>
</evidence>
<keyword evidence="4" id="KW-0274">FAD</keyword>
<dbReference type="Gene3D" id="1.10.540.10">
    <property type="entry name" value="Acyl-CoA dehydrogenase/oxidase, N-terminal domain"/>
    <property type="match status" value="1"/>
</dbReference>
<comment type="caution">
    <text evidence="8">The sequence shown here is derived from an EMBL/GenBank/DDBJ whole genome shotgun (WGS) entry which is preliminary data.</text>
</comment>
<dbReference type="Proteomes" id="UP000467522">
    <property type="component" value="Unassembled WGS sequence"/>
</dbReference>
<evidence type="ECO:0000313" key="8">
    <source>
        <dbReference type="EMBL" id="KAF1032909.1"/>
    </source>
</evidence>
<comment type="cofactor">
    <cofactor evidence="1">
        <name>FAD</name>
        <dbReference type="ChEBI" id="CHEBI:57692"/>
    </cofactor>
</comment>
<dbReference type="Pfam" id="PF00441">
    <property type="entry name" value="Acyl-CoA_dh_1"/>
    <property type="match status" value="1"/>
</dbReference>
<dbReference type="EMBL" id="WNDV01000033">
    <property type="protein sequence ID" value="KAF1032909.1"/>
    <property type="molecule type" value="Genomic_DNA"/>
</dbReference>
<dbReference type="InterPro" id="IPR009100">
    <property type="entry name" value="AcylCoA_DH/oxidase_NM_dom_sf"/>
</dbReference>
<dbReference type="AlphaFoldDB" id="A0A833U4N2"/>
<organism evidence="8 9">
    <name type="scientific">Burkholderia lata (strain ATCC 17760 / DSM 23089 / LMG 22485 / NCIMB 9086 / R18194 / 383)</name>
    <dbReference type="NCBI Taxonomy" id="482957"/>
    <lineage>
        <taxon>Bacteria</taxon>
        <taxon>Pseudomonadati</taxon>
        <taxon>Pseudomonadota</taxon>
        <taxon>Betaproteobacteria</taxon>
        <taxon>Burkholderiales</taxon>
        <taxon>Burkholderiaceae</taxon>
        <taxon>Burkholderia</taxon>
        <taxon>Burkholderia cepacia complex</taxon>
    </lineage>
</organism>